<organism evidence="3">
    <name type="scientific">marine metagenome</name>
    <dbReference type="NCBI Taxonomy" id="408172"/>
    <lineage>
        <taxon>unclassified sequences</taxon>
        <taxon>metagenomes</taxon>
        <taxon>ecological metagenomes</taxon>
    </lineage>
</organism>
<accession>A0A382NSR8</accession>
<keyword evidence="1" id="KW-0175">Coiled coil</keyword>
<dbReference type="EMBL" id="UINC01102223">
    <property type="protein sequence ID" value="SVC63680.1"/>
    <property type="molecule type" value="Genomic_DNA"/>
</dbReference>
<sequence length="105" mass="11661">AENNEVIEQQTHDLKKIRSTLEDLEDTNAKLQADKDNLSNRLNKHDIGNLAENKPGLVEKIINKASDSAVRCMEIASGSPLTEEELNGSPNRECPSFWPSDTTVE</sequence>
<feature type="non-terminal residue" evidence="3">
    <location>
        <position position="1"/>
    </location>
</feature>
<feature type="region of interest" description="Disordered" evidence="2">
    <location>
        <begin position="80"/>
        <end position="105"/>
    </location>
</feature>
<dbReference type="AlphaFoldDB" id="A0A382NSR8"/>
<evidence type="ECO:0000256" key="2">
    <source>
        <dbReference type="SAM" id="MobiDB-lite"/>
    </source>
</evidence>
<gene>
    <name evidence="3" type="ORF">METZ01_LOCUS316534</name>
</gene>
<evidence type="ECO:0000256" key="1">
    <source>
        <dbReference type="SAM" id="Coils"/>
    </source>
</evidence>
<name>A0A382NSR8_9ZZZZ</name>
<evidence type="ECO:0000313" key="3">
    <source>
        <dbReference type="EMBL" id="SVC63680.1"/>
    </source>
</evidence>
<feature type="coiled-coil region" evidence="1">
    <location>
        <begin position="7"/>
        <end position="41"/>
    </location>
</feature>
<proteinExistence type="predicted"/>
<protein>
    <submittedName>
        <fullName evidence="3">Uncharacterized protein</fullName>
    </submittedName>
</protein>
<reference evidence="3" key="1">
    <citation type="submission" date="2018-05" db="EMBL/GenBank/DDBJ databases">
        <authorList>
            <person name="Lanie J.A."/>
            <person name="Ng W.-L."/>
            <person name="Kazmierczak K.M."/>
            <person name="Andrzejewski T.M."/>
            <person name="Davidsen T.M."/>
            <person name="Wayne K.J."/>
            <person name="Tettelin H."/>
            <person name="Glass J.I."/>
            <person name="Rusch D."/>
            <person name="Podicherti R."/>
            <person name="Tsui H.-C.T."/>
            <person name="Winkler M.E."/>
        </authorList>
    </citation>
    <scope>NUCLEOTIDE SEQUENCE</scope>
</reference>